<dbReference type="AlphaFoldDB" id="A0A4S2MY97"/>
<dbReference type="OrthoDB" id="7464126at2759"/>
<evidence type="ECO:0000259" key="1">
    <source>
        <dbReference type="Pfam" id="PF24809"/>
    </source>
</evidence>
<dbReference type="Pfam" id="PF24809">
    <property type="entry name" value="DUF7708"/>
    <property type="match status" value="1"/>
</dbReference>
<accession>A0A4S2MY97</accession>
<protein>
    <recommendedName>
        <fullName evidence="1">DUF7708 domain-containing protein</fullName>
    </recommendedName>
</protein>
<dbReference type="InterPro" id="IPR056125">
    <property type="entry name" value="DUF7708"/>
</dbReference>
<name>A0A4S2MY97_9PEZI</name>
<gene>
    <name evidence="2" type="ORF">EX30DRAFT_249358</name>
</gene>
<dbReference type="InParanoid" id="A0A4S2MY97"/>
<dbReference type="EMBL" id="ML220118">
    <property type="protein sequence ID" value="TGZ81576.1"/>
    <property type="molecule type" value="Genomic_DNA"/>
</dbReference>
<keyword evidence="3" id="KW-1185">Reference proteome</keyword>
<evidence type="ECO:0000313" key="2">
    <source>
        <dbReference type="EMBL" id="TGZ81576.1"/>
    </source>
</evidence>
<evidence type="ECO:0000313" key="3">
    <source>
        <dbReference type="Proteomes" id="UP000298138"/>
    </source>
</evidence>
<proteinExistence type="predicted"/>
<feature type="domain" description="DUF7708" evidence="1">
    <location>
        <begin position="146"/>
        <end position="185"/>
    </location>
</feature>
<organism evidence="2 3">
    <name type="scientific">Ascodesmis nigricans</name>
    <dbReference type="NCBI Taxonomy" id="341454"/>
    <lineage>
        <taxon>Eukaryota</taxon>
        <taxon>Fungi</taxon>
        <taxon>Dikarya</taxon>
        <taxon>Ascomycota</taxon>
        <taxon>Pezizomycotina</taxon>
        <taxon>Pezizomycetes</taxon>
        <taxon>Pezizales</taxon>
        <taxon>Ascodesmidaceae</taxon>
        <taxon>Ascodesmis</taxon>
    </lineage>
</organism>
<reference evidence="2 3" key="1">
    <citation type="submission" date="2019-04" db="EMBL/GenBank/DDBJ databases">
        <title>Comparative genomics and transcriptomics to analyze fruiting body development in filamentous ascomycetes.</title>
        <authorList>
            <consortium name="DOE Joint Genome Institute"/>
            <person name="Lutkenhaus R."/>
            <person name="Traeger S."/>
            <person name="Breuer J."/>
            <person name="Kuo A."/>
            <person name="Lipzen A."/>
            <person name="Pangilinan J."/>
            <person name="Dilworth D."/>
            <person name="Sandor L."/>
            <person name="Poggeler S."/>
            <person name="Barry K."/>
            <person name="Grigoriev I.V."/>
            <person name="Nowrousian M."/>
        </authorList>
    </citation>
    <scope>NUCLEOTIDE SEQUENCE [LARGE SCALE GENOMIC DNA]</scope>
    <source>
        <strain evidence="2 3">CBS 389.68</strain>
    </source>
</reference>
<dbReference type="Proteomes" id="UP000298138">
    <property type="component" value="Unassembled WGS sequence"/>
</dbReference>
<sequence length="207" mass="23574">MSITALQTRISRPRRNDTILLTPLETDTFIRASAPPSSITCAITQSSSWCEDSDEKPFLQRRTTLQLILEDFFSGDPAQHQRELARIEQQARDLHDRLARLNVDLRFGHAEDQCGGSKAFEQMVAEIEREQEAARKSKVGRVTERLARFFENVSKMKDVVDTMVSSNPQYSALVWGGVKFLMMVSFGILPHRPSFDWMNLMALVVLV</sequence>